<reference evidence="2" key="1">
    <citation type="submission" date="2018-09" db="EMBL/GenBank/DDBJ databases">
        <authorList>
            <person name="Zhu H."/>
        </authorList>
    </citation>
    <scope>NUCLEOTIDE SEQUENCE [LARGE SCALE GENOMIC DNA]</scope>
    <source>
        <strain evidence="2">K2R23-3</strain>
    </source>
</reference>
<dbReference type="EMBL" id="CP032418">
    <property type="protein sequence ID" value="AYC28723.1"/>
    <property type="molecule type" value="Genomic_DNA"/>
</dbReference>
<dbReference type="NCBIfam" id="TIGR01725">
    <property type="entry name" value="phge_HK97_gp10"/>
    <property type="match status" value="1"/>
</dbReference>
<protein>
    <submittedName>
        <fullName evidence="1">HK97 gp10 family phage protein</fullName>
    </submittedName>
</protein>
<dbReference type="AlphaFoldDB" id="A0A385YTB6"/>
<accession>A0A385YTB6</accession>
<dbReference type="KEGG" id="paek:D3873_02110"/>
<gene>
    <name evidence="1" type="ORF">D3873_02110</name>
</gene>
<dbReference type="Pfam" id="PF04883">
    <property type="entry name" value="HK97-gp10_like"/>
    <property type="match status" value="1"/>
</dbReference>
<evidence type="ECO:0000313" key="1">
    <source>
        <dbReference type="EMBL" id="AYC28723.1"/>
    </source>
</evidence>
<name>A0A385YTB6_9BACL</name>
<dbReference type="OrthoDB" id="4457835at2"/>
<dbReference type="Proteomes" id="UP000265725">
    <property type="component" value="Chromosome"/>
</dbReference>
<dbReference type="RefSeq" id="WP_119882468.1">
    <property type="nucleotide sequence ID" value="NZ_CP032418.1"/>
</dbReference>
<proteinExistence type="predicted"/>
<sequence>MSFGHKALERALKRYGEDILEEVRRIIIETASIIRARAKLLAPVDDGNLRDSIEMEISSDGLSAVVKVTAHYAVYVEFGTGIYAVEGNGRKTPWTYYSEKLGRFVVTSGMRAQPYWFPAIDEGQRYFRSEMRKLGR</sequence>
<dbReference type="InterPro" id="IPR010064">
    <property type="entry name" value="HK97-gp10_tail"/>
</dbReference>
<keyword evidence="2" id="KW-1185">Reference proteome</keyword>
<organism evidence="1 2">
    <name type="scientific">Paenisporosarcina cavernae</name>
    <dbReference type="NCBI Taxonomy" id="2320858"/>
    <lineage>
        <taxon>Bacteria</taxon>
        <taxon>Bacillati</taxon>
        <taxon>Bacillota</taxon>
        <taxon>Bacilli</taxon>
        <taxon>Bacillales</taxon>
        <taxon>Caryophanaceae</taxon>
        <taxon>Paenisporosarcina</taxon>
    </lineage>
</organism>
<evidence type="ECO:0000313" key="2">
    <source>
        <dbReference type="Proteomes" id="UP000265725"/>
    </source>
</evidence>